<feature type="compositionally biased region" description="Low complexity" evidence="1">
    <location>
        <begin position="61"/>
        <end position="79"/>
    </location>
</feature>
<keyword evidence="2" id="KW-0732">Signal</keyword>
<proteinExistence type="predicted"/>
<reference evidence="3" key="1">
    <citation type="journal article" date="2023" name="Mol. Phylogenet. Evol.">
        <title>Genome-scale phylogeny and comparative genomics of the fungal order Sordariales.</title>
        <authorList>
            <person name="Hensen N."/>
            <person name="Bonometti L."/>
            <person name="Westerberg I."/>
            <person name="Brannstrom I.O."/>
            <person name="Guillou S."/>
            <person name="Cros-Aarteil S."/>
            <person name="Calhoun S."/>
            <person name="Haridas S."/>
            <person name="Kuo A."/>
            <person name="Mondo S."/>
            <person name="Pangilinan J."/>
            <person name="Riley R."/>
            <person name="LaButti K."/>
            <person name="Andreopoulos B."/>
            <person name="Lipzen A."/>
            <person name="Chen C."/>
            <person name="Yan M."/>
            <person name="Daum C."/>
            <person name="Ng V."/>
            <person name="Clum A."/>
            <person name="Steindorff A."/>
            <person name="Ohm R.A."/>
            <person name="Martin F."/>
            <person name="Silar P."/>
            <person name="Natvig D.O."/>
            <person name="Lalanne C."/>
            <person name="Gautier V."/>
            <person name="Ament-Velasquez S.L."/>
            <person name="Kruys A."/>
            <person name="Hutchinson M.I."/>
            <person name="Powell A.J."/>
            <person name="Barry K."/>
            <person name="Miller A.N."/>
            <person name="Grigoriev I.V."/>
            <person name="Debuchy R."/>
            <person name="Gladieux P."/>
            <person name="Hiltunen Thoren M."/>
            <person name="Johannesson H."/>
        </authorList>
    </citation>
    <scope>NUCLEOTIDE SEQUENCE</scope>
    <source>
        <strain evidence="3">CBS 955.72</strain>
    </source>
</reference>
<organism evidence="3 4">
    <name type="scientific">Lasiosphaeria hispida</name>
    <dbReference type="NCBI Taxonomy" id="260671"/>
    <lineage>
        <taxon>Eukaryota</taxon>
        <taxon>Fungi</taxon>
        <taxon>Dikarya</taxon>
        <taxon>Ascomycota</taxon>
        <taxon>Pezizomycotina</taxon>
        <taxon>Sordariomycetes</taxon>
        <taxon>Sordariomycetidae</taxon>
        <taxon>Sordariales</taxon>
        <taxon>Lasiosphaeriaceae</taxon>
        <taxon>Lasiosphaeria</taxon>
    </lineage>
</organism>
<evidence type="ECO:0000313" key="3">
    <source>
        <dbReference type="EMBL" id="KAK3362350.1"/>
    </source>
</evidence>
<keyword evidence="4" id="KW-1185">Reference proteome</keyword>
<name>A0AAJ0HT14_9PEZI</name>
<evidence type="ECO:0000256" key="1">
    <source>
        <dbReference type="SAM" id="MobiDB-lite"/>
    </source>
</evidence>
<reference evidence="3" key="2">
    <citation type="submission" date="2023-06" db="EMBL/GenBank/DDBJ databases">
        <authorList>
            <consortium name="Lawrence Berkeley National Laboratory"/>
            <person name="Haridas S."/>
            <person name="Hensen N."/>
            <person name="Bonometti L."/>
            <person name="Westerberg I."/>
            <person name="Brannstrom I.O."/>
            <person name="Guillou S."/>
            <person name="Cros-Aarteil S."/>
            <person name="Calhoun S."/>
            <person name="Kuo A."/>
            <person name="Mondo S."/>
            <person name="Pangilinan J."/>
            <person name="Riley R."/>
            <person name="Labutti K."/>
            <person name="Andreopoulos B."/>
            <person name="Lipzen A."/>
            <person name="Chen C."/>
            <person name="Yanf M."/>
            <person name="Daum C."/>
            <person name="Ng V."/>
            <person name="Clum A."/>
            <person name="Steindorff A."/>
            <person name="Ohm R."/>
            <person name="Martin F."/>
            <person name="Silar P."/>
            <person name="Natvig D."/>
            <person name="Lalanne C."/>
            <person name="Gautier V."/>
            <person name="Ament-Velasquez S.L."/>
            <person name="Kruys A."/>
            <person name="Hutchinson M.I."/>
            <person name="Powell A.J."/>
            <person name="Barry K."/>
            <person name="Miller A.N."/>
            <person name="Grigoriev I.V."/>
            <person name="Debuchy R."/>
            <person name="Gladieux P."/>
            <person name="Thoren M.H."/>
            <person name="Johannesson H."/>
        </authorList>
    </citation>
    <scope>NUCLEOTIDE SEQUENCE</scope>
    <source>
        <strain evidence="3">CBS 955.72</strain>
    </source>
</reference>
<dbReference type="AlphaFoldDB" id="A0AAJ0HT14"/>
<sequence length="147" mass="15120">MKLFGLRIVTAVIAATVAPRGLAHNTSSAALEPSSTVQTSSILYTSSAPAVSSTLESVVLSDTPTSSSSAPSSSTILASECEMEPSSTSASTSSSATTQLTFHVPTGYIDATSLQWTLTWRRCAMPTKATTVTSIVPIVPLPTEIAP</sequence>
<feature type="chain" id="PRO_5042511515" evidence="2">
    <location>
        <begin position="24"/>
        <end position="147"/>
    </location>
</feature>
<evidence type="ECO:0000313" key="4">
    <source>
        <dbReference type="Proteomes" id="UP001275084"/>
    </source>
</evidence>
<comment type="caution">
    <text evidence="3">The sequence shown here is derived from an EMBL/GenBank/DDBJ whole genome shotgun (WGS) entry which is preliminary data.</text>
</comment>
<dbReference type="EMBL" id="JAUIQD010000001">
    <property type="protein sequence ID" value="KAK3362350.1"/>
    <property type="molecule type" value="Genomic_DNA"/>
</dbReference>
<dbReference type="Proteomes" id="UP001275084">
    <property type="component" value="Unassembled WGS sequence"/>
</dbReference>
<feature type="compositionally biased region" description="Low complexity" evidence="1">
    <location>
        <begin position="86"/>
        <end position="96"/>
    </location>
</feature>
<accession>A0AAJ0HT14</accession>
<feature type="signal peptide" evidence="2">
    <location>
        <begin position="1"/>
        <end position="23"/>
    </location>
</feature>
<feature type="region of interest" description="Disordered" evidence="1">
    <location>
        <begin position="61"/>
        <end position="96"/>
    </location>
</feature>
<evidence type="ECO:0000256" key="2">
    <source>
        <dbReference type="SAM" id="SignalP"/>
    </source>
</evidence>
<gene>
    <name evidence="3" type="ORF">B0T25DRAFT_4356</name>
</gene>
<protein>
    <submittedName>
        <fullName evidence="3">Uncharacterized protein</fullName>
    </submittedName>
</protein>